<feature type="compositionally biased region" description="Polar residues" evidence="2">
    <location>
        <begin position="369"/>
        <end position="381"/>
    </location>
</feature>
<dbReference type="CDD" id="cd02642">
    <property type="entry name" value="R3H_encore_like"/>
    <property type="match status" value="1"/>
</dbReference>
<feature type="transmembrane region" description="Helical" evidence="3">
    <location>
        <begin position="120"/>
        <end position="138"/>
    </location>
</feature>
<keyword evidence="3" id="KW-0472">Membrane</keyword>
<feature type="region of interest" description="Disordered" evidence="2">
    <location>
        <begin position="338"/>
        <end position="415"/>
    </location>
</feature>
<keyword evidence="1" id="KW-0597">Phosphoprotein</keyword>
<feature type="domain" description="R3H" evidence="4">
    <location>
        <begin position="201"/>
        <end position="269"/>
    </location>
</feature>
<name>A0AAE0EI43_9ROSI</name>
<dbReference type="Proteomes" id="UP001281410">
    <property type="component" value="Unassembled WGS sequence"/>
</dbReference>
<dbReference type="GO" id="GO:0003676">
    <property type="term" value="F:nucleic acid binding"/>
    <property type="evidence" value="ECO:0007669"/>
    <property type="project" value="UniProtKB-UniRule"/>
</dbReference>
<evidence type="ECO:0000259" key="4">
    <source>
        <dbReference type="PROSITE" id="PS51061"/>
    </source>
</evidence>
<dbReference type="InterPro" id="IPR026960">
    <property type="entry name" value="RVT-Znf"/>
</dbReference>
<dbReference type="Pfam" id="PF01424">
    <property type="entry name" value="R3H"/>
    <property type="match status" value="1"/>
</dbReference>
<feature type="compositionally biased region" description="Basic and acidic residues" evidence="2">
    <location>
        <begin position="342"/>
        <end position="356"/>
    </location>
</feature>
<dbReference type="InterPro" id="IPR051937">
    <property type="entry name" value="R3H_domain_containing"/>
</dbReference>
<dbReference type="InterPro" id="IPR002156">
    <property type="entry name" value="RNaseH_domain"/>
</dbReference>
<dbReference type="GO" id="GO:0004523">
    <property type="term" value="F:RNA-DNA hybrid ribonuclease activity"/>
    <property type="evidence" value="ECO:0007669"/>
    <property type="project" value="InterPro"/>
</dbReference>
<evidence type="ECO:0000256" key="3">
    <source>
        <dbReference type="SAM" id="Phobius"/>
    </source>
</evidence>
<evidence type="ECO:0000313" key="6">
    <source>
        <dbReference type="Proteomes" id="UP001281410"/>
    </source>
</evidence>
<dbReference type="SUPFAM" id="SSF82708">
    <property type="entry name" value="R3H domain"/>
    <property type="match status" value="1"/>
</dbReference>
<dbReference type="Gene3D" id="3.30.1370.50">
    <property type="entry name" value="R3H-like domain"/>
    <property type="match status" value="1"/>
</dbReference>
<keyword evidence="3" id="KW-1133">Transmembrane helix</keyword>
<gene>
    <name evidence="5" type="ORF">Dsin_001102</name>
</gene>
<accession>A0AAE0EI43</accession>
<keyword evidence="3" id="KW-0812">Transmembrane</keyword>
<evidence type="ECO:0000313" key="5">
    <source>
        <dbReference type="EMBL" id="KAK3229221.1"/>
    </source>
</evidence>
<dbReference type="Pfam" id="PF13456">
    <property type="entry name" value="RVT_3"/>
    <property type="match status" value="1"/>
</dbReference>
<dbReference type="EMBL" id="JANJYJ010000001">
    <property type="protein sequence ID" value="KAK3229221.1"/>
    <property type="molecule type" value="Genomic_DNA"/>
</dbReference>
<evidence type="ECO:0000256" key="1">
    <source>
        <dbReference type="ARBA" id="ARBA00022553"/>
    </source>
</evidence>
<reference evidence="5" key="1">
    <citation type="journal article" date="2023" name="Plant J.">
        <title>Genome sequences and population genomics provide insights into the demographic history, inbreeding, and mutation load of two 'living fossil' tree species of Dipteronia.</title>
        <authorList>
            <person name="Feng Y."/>
            <person name="Comes H.P."/>
            <person name="Chen J."/>
            <person name="Zhu S."/>
            <person name="Lu R."/>
            <person name="Zhang X."/>
            <person name="Li P."/>
            <person name="Qiu J."/>
            <person name="Olsen K.M."/>
            <person name="Qiu Y."/>
        </authorList>
    </citation>
    <scope>NUCLEOTIDE SEQUENCE</scope>
    <source>
        <strain evidence="5">NBL</strain>
    </source>
</reference>
<feature type="transmembrane region" description="Helical" evidence="3">
    <location>
        <begin position="80"/>
        <end position="100"/>
    </location>
</feature>
<sequence length="442" mass="49653">MSRGVCLLTSTRVLSLAALEAPRGVSCKAAYSRLIRGSPQVLQRRDMWSRSIPLSRFALTWCILLNRFPTEDRLYWRGFIWPHGVVFLGLVVSRLTIFFLQCPFAAAFWEVVFSAFRWQVFAFKVGLLAAFMAINFAWKFGWRRIWLECDSSSVVQLFSSCSDIVHWHMRQACYHSKEMSLTQFAMVEELAFLVKDNLPSKHLVLSMEEALVNFLQDENGADGVLELEPMNPYNRLLLHRLADIFGPSILVSDILWRYGEPETLTTSHLLLRRKEAPPELKNQCPSLGHNLEEREAAYLAARERIFSSGVCTVTEPVRQKPRNVPVVARRMIAHALGQKIKTQNEEDSVKDSKQCEGKVGPGTSLEACQDTSIRAEQNGNPLSKPKTNRAKSNAGTSGNGRSKSSVNKEYSKDQHVGAAKRMFAHALGLHSGSAKDAAALLK</sequence>
<dbReference type="PANTHER" id="PTHR15672">
    <property type="entry name" value="CAMP-REGULATED PHOSPHOPROTEIN 21 RELATED R3H DOMAIN CONTAINING PROTEIN"/>
    <property type="match status" value="1"/>
</dbReference>
<proteinExistence type="predicted"/>
<dbReference type="AlphaFoldDB" id="A0AAE0EI43"/>
<dbReference type="PANTHER" id="PTHR15672:SF25">
    <property type="entry name" value="OS01G0100600 PROTEIN"/>
    <property type="match status" value="1"/>
</dbReference>
<comment type="caution">
    <text evidence="5">The sequence shown here is derived from an EMBL/GenBank/DDBJ whole genome shotgun (WGS) entry which is preliminary data.</text>
</comment>
<keyword evidence="6" id="KW-1185">Reference proteome</keyword>
<dbReference type="Pfam" id="PF12752">
    <property type="entry name" value="SUZ"/>
    <property type="match status" value="1"/>
</dbReference>
<dbReference type="InterPro" id="IPR036867">
    <property type="entry name" value="R3H_dom_sf"/>
</dbReference>
<dbReference type="InterPro" id="IPR024771">
    <property type="entry name" value="SUZ"/>
</dbReference>
<feature type="compositionally biased region" description="Polar residues" evidence="2">
    <location>
        <begin position="390"/>
        <end position="408"/>
    </location>
</feature>
<dbReference type="PROSITE" id="PS51061">
    <property type="entry name" value="R3H"/>
    <property type="match status" value="1"/>
</dbReference>
<protein>
    <recommendedName>
        <fullName evidence="4">R3H domain-containing protein</fullName>
    </recommendedName>
</protein>
<dbReference type="InterPro" id="IPR001374">
    <property type="entry name" value="R3H_dom"/>
</dbReference>
<evidence type="ECO:0000256" key="2">
    <source>
        <dbReference type="SAM" id="MobiDB-lite"/>
    </source>
</evidence>
<dbReference type="Pfam" id="PF13966">
    <property type="entry name" value="zf-RVT"/>
    <property type="match status" value="1"/>
</dbReference>
<organism evidence="5 6">
    <name type="scientific">Dipteronia sinensis</name>
    <dbReference type="NCBI Taxonomy" id="43782"/>
    <lineage>
        <taxon>Eukaryota</taxon>
        <taxon>Viridiplantae</taxon>
        <taxon>Streptophyta</taxon>
        <taxon>Embryophyta</taxon>
        <taxon>Tracheophyta</taxon>
        <taxon>Spermatophyta</taxon>
        <taxon>Magnoliopsida</taxon>
        <taxon>eudicotyledons</taxon>
        <taxon>Gunneridae</taxon>
        <taxon>Pentapetalae</taxon>
        <taxon>rosids</taxon>
        <taxon>malvids</taxon>
        <taxon>Sapindales</taxon>
        <taxon>Sapindaceae</taxon>
        <taxon>Hippocastanoideae</taxon>
        <taxon>Acereae</taxon>
        <taxon>Dipteronia</taxon>
    </lineage>
</organism>